<organism evidence="1 2">
    <name type="scientific">Sinanodonta woodiana</name>
    <name type="common">Chinese pond mussel</name>
    <name type="synonym">Anodonta woodiana</name>
    <dbReference type="NCBI Taxonomy" id="1069815"/>
    <lineage>
        <taxon>Eukaryota</taxon>
        <taxon>Metazoa</taxon>
        <taxon>Spiralia</taxon>
        <taxon>Lophotrochozoa</taxon>
        <taxon>Mollusca</taxon>
        <taxon>Bivalvia</taxon>
        <taxon>Autobranchia</taxon>
        <taxon>Heteroconchia</taxon>
        <taxon>Palaeoheterodonta</taxon>
        <taxon>Unionida</taxon>
        <taxon>Unionoidea</taxon>
        <taxon>Unionidae</taxon>
        <taxon>Unioninae</taxon>
        <taxon>Sinanodonta</taxon>
    </lineage>
</organism>
<dbReference type="Proteomes" id="UP001634394">
    <property type="component" value="Unassembled WGS sequence"/>
</dbReference>
<protein>
    <submittedName>
        <fullName evidence="1">Uncharacterized protein</fullName>
    </submittedName>
</protein>
<accession>A0ABD3UDX5</accession>
<evidence type="ECO:0000313" key="1">
    <source>
        <dbReference type="EMBL" id="KAL3846991.1"/>
    </source>
</evidence>
<evidence type="ECO:0000313" key="2">
    <source>
        <dbReference type="Proteomes" id="UP001634394"/>
    </source>
</evidence>
<reference evidence="1 2" key="1">
    <citation type="submission" date="2024-11" db="EMBL/GenBank/DDBJ databases">
        <title>Chromosome-level genome assembly of the freshwater bivalve Anodonta woodiana.</title>
        <authorList>
            <person name="Chen X."/>
        </authorList>
    </citation>
    <scope>NUCLEOTIDE SEQUENCE [LARGE SCALE GENOMIC DNA]</scope>
    <source>
        <strain evidence="1">MN2024</strain>
        <tissue evidence="1">Gills</tissue>
    </source>
</reference>
<feature type="non-terminal residue" evidence="1">
    <location>
        <position position="75"/>
    </location>
</feature>
<gene>
    <name evidence="1" type="ORF">ACJMK2_017931</name>
</gene>
<dbReference type="EMBL" id="JBJQND010000016">
    <property type="protein sequence ID" value="KAL3846991.1"/>
    <property type="molecule type" value="Genomic_DNA"/>
</dbReference>
<name>A0ABD3UDX5_SINWO</name>
<sequence>MKSVHVICDATGEWQTSEFLYGYQQHLKQSQPLRTKDKIMMHSIKGFTSGEVLVLEHYSCKTIRAIIPTHKLRRE</sequence>
<comment type="caution">
    <text evidence="1">The sequence shown here is derived from an EMBL/GenBank/DDBJ whole genome shotgun (WGS) entry which is preliminary data.</text>
</comment>
<keyword evidence="2" id="KW-1185">Reference proteome</keyword>
<dbReference type="AlphaFoldDB" id="A0ABD3UDX5"/>
<proteinExistence type="predicted"/>